<dbReference type="Pfam" id="PF00589">
    <property type="entry name" value="Phage_integrase"/>
    <property type="match status" value="1"/>
</dbReference>
<dbReference type="GO" id="GO:0003677">
    <property type="term" value="F:DNA binding"/>
    <property type="evidence" value="ECO:0007669"/>
    <property type="project" value="UniProtKB-KW"/>
</dbReference>
<name>A0A645HH65_9ZZZZ</name>
<dbReference type="InterPro" id="IPR011010">
    <property type="entry name" value="DNA_brk_join_enz"/>
</dbReference>
<keyword evidence="1" id="KW-0238">DNA-binding</keyword>
<organism evidence="4">
    <name type="scientific">bioreactor metagenome</name>
    <dbReference type="NCBI Taxonomy" id="1076179"/>
    <lineage>
        <taxon>unclassified sequences</taxon>
        <taxon>metagenomes</taxon>
        <taxon>ecological metagenomes</taxon>
    </lineage>
</organism>
<keyword evidence="2" id="KW-0233">DNA recombination</keyword>
<dbReference type="CDD" id="cd00397">
    <property type="entry name" value="DNA_BRE_C"/>
    <property type="match status" value="1"/>
</dbReference>
<proteinExistence type="predicted"/>
<dbReference type="GO" id="GO:0006310">
    <property type="term" value="P:DNA recombination"/>
    <property type="evidence" value="ECO:0007669"/>
    <property type="project" value="UniProtKB-KW"/>
</dbReference>
<evidence type="ECO:0000259" key="3">
    <source>
        <dbReference type="PROSITE" id="PS51898"/>
    </source>
</evidence>
<sequence length="161" mass="18515">MMLVMLETGVRVNEACNIMITDINKKMKLLTIRGEVAKTREERHLPISTKTMKFLERLINVAETNGELYLFNSSYGNKLETLSVIKNFEKYGKRAGITHRCTPHIFRHTMAVNSVKAGMDIFTLQKLLGHSNITTTRQYIQLNTEDLISMHNKVNVINKFI</sequence>
<comment type="caution">
    <text evidence="4">The sequence shown here is derived from an EMBL/GenBank/DDBJ whole genome shotgun (WGS) entry which is preliminary data.</text>
</comment>
<feature type="domain" description="Tyr recombinase" evidence="3">
    <location>
        <begin position="1"/>
        <end position="152"/>
    </location>
</feature>
<dbReference type="PANTHER" id="PTHR30349:SF41">
    <property type="entry name" value="INTEGRASE_RECOMBINASE PROTEIN MJ0367-RELATED"/>
    <property type="match status" value="1"/>
</dbReference>
<dbReference type="GO" id="GO:0015074">
    <property type="term" value="P:DNA integration"/>
    <property type="evidence" value="ECO:0007669"/>
    <property type="project" value="InterPro"/>
</dbReference>
<evidence type="ECO:0000313" key="4">
    <source>
        <dbReference type="EMBL" id="MPN37926.1"/>
    </source>
</evidence>
<dbReference type="EMBL" id="VSSQ01092850">
    <property type="protein sequence ID" value="MPN37926.1"/>
    <property type="molecule type" value="Genomic_DNA"/>
</dbReference>
<dbReference type="SUPFAM" id="SSF56349">
    <property type="entry name" value="DNA breaking-rejoining enzymes"/>
    <property type="match status" value="1"/>
</dbReference>
<evidence type="ECO:0000256" key="1">
    <source>
        <dbReference type="ARBA" id="ARBA00023125"/>
    </source>
</evidence>
<dbReference type="InterPro" id="IPR013762">
    <property type="entry name" value="Integrase-like_cat_sf"/>
</dbReference>
<dbReference type="InterPro" id="IPR002104">
    <property type="entry name" value="Integrase_catalytic"/>
</dbReference>
<dbReference type="InterPro" id="IPR050090">
    <property type="entry name" value="Tyrosine_recombinase_XerCD"/>
</dbReference>
<evidence type="ECO:0000256" key="2">
    <source>
        <dbReference type="ARBA" id="ARBA00023172"/>
    </source>
</evidence>
<protein>
    <submittedName>
        <fullName evidence="4">Tyrosine recombinase XerC</fullName>
    </submittedName>
</protein>
<gene>
    <name evidence="4" type="primary">xerC_241</name>
    <name evidence="4" type="ORF">SDC9_185447</name>
</gene>
<dbReference type="Gene3D" id="1.10.443.10">
    <property type="entry name" value="Intergrase catalytic core"/>
    <property type="match status" value="1"/>
</dbReference>
<dbReference type="PANTHER" id="PTHR30349">
    <property type="entry name" value="PHAGE INTEGRASE-RELATED"/>
    <property type="match status" value="1"/>
</dbReference>
<accession>A0A645HH65</accession>
<dbReference type="AlphaFoldDB" id="A0A645HH65"/>
<dbReference type="PROSITE" id="PS51898">
    <property type="entry name" value="TYR_RECOMBINASE"/>
    <property type="match status" value="1"/>
</dbReference>
<reference evidence="4" key="1">
    <citation type="submission" date="2019-08" db="EMBL/GenBank/DDBJ databases">
        <authorList>
            <person name="Kucharzyk K."/>
            <person name="Murdoch R.W."/>
            <person name="Higgins S."/>
            <person name="Loffler F."/>
        </authorList>
    </citation>
    <scope>NUCLEOTIDE SEQUENCE</scope>
</reference>